<name>A0ABP8WR26_9ACTN</name>
<keyword evidence="1" id="KW-1133">Transmembrane helix</keyword>
<dbReference type="Proteomes" id="UP001499974">
    <property type="component" value="Unassembled WGS sequence"/>
</dbReference>
<reference evidence="3" key="1">
    <citation type="journal article" date="2019" name="Int. J. Syst. Evol. Microbiol.">
        <title>The Global Catalogue of Microorganisms (GCM) 10K type strain sequencing project: providing services to taxonomists for standard genome sequencing and annotation.</title>
        <authorList>
            <consortium name="The Broad Institute Genomics Platform"/>
            <consortium name="The Broad Institute Genome Sequencing Center for Infectious Disease"/>
            <person name="Wu L."/>
            <person name="Ma J."/>
        </authorList>
    </citation>
    <scope>NUCLEOTIDE SEQUENCE [LARGE SCALE GENOMIC DNA]</scope>
    <source>
        <strain evidence="3">JCM 18531</strain>
    </source>
</reference>
<sequence length="280" mass="29298">MNLHEHLTDTLDRVDETGPDLGLMTTVARRRGTSLRRRRTAGIAVAASVAAFALTGSVLAAVGGPGGTGADVASDGPVPAAMVTPDLAGPTAPTTGQAAVLALHWAVGQQRAGSAFDLKGQHSETSGDYYAQIRWEDADDVGGSEIGLNVQHGRGMHATCDDPAELRCEVTRLADGSQLTTYEQRTDVPGGPGIRLVADLLRPDRIRVVAIATNGFEVNIDGGAWDRTRPMPPLDVDDLTAIATLPMWGDALPAAFVDAGRTLSGYVDFDDNQGWVHGAP</sequence>
<protein>
    <submittedName>
        <fullName evidence="2">Uncharacterized protein</fullName>
    </submittedName>
</protein>
<comment type="caution">
    <text evidence="2">The sequence shown here is derived from an EMBL/GenBank/DDBJ whole genome shotgun (WGS) entry which is preliminary data.</text>
</comment>
<dbReference type="EMBL" id="BAABKM010000001">
    <property type="protein sequence ID" value="GAA4693064.1"/>
    <property type="molecule type" value="Genomic_DNA"/>
</dbReference>
<proteinExistence type="predicted"/>
<organism evidence="2 3">
    <name type="scientific">Nocardioides conyzicola</name>
    <dbReference type="NCBI Taxonomy" id="1651781"/>
    <lineage>
        <taxon>Bacteria</taxon>
        <taxon>Bacillati</taxon>
        <taxon>Actinomycetota</taxon>
        <taxon>Actinomycetes</taxon>
        <taxon>Propionibacteriales</taxon>
        <taxon>Nocardioidaceae</taxon>
        <taxon>Nocardioides</taxon>
    </lineage>
</organism>
<feature type="transmembrane region" description="Helical" evidence="1">
    <location>
        <begin position="40"/>
        <end position="62"/>
    </location>
</feature>
<gene>
    <name evidence="2" type="ORF">GCM10023349_05320</name>
</gene>
<dbReference type="RefSeq" id="WP_345518952.1">
    <property type="nucleotide sequence ID" value="NZ_BAABKM010000001.1"/>
</dbReference>
<evidence type="ECO:0000313" key="3">
    <source>
        <dbReference type="Proteomes" id="UP001499974"/>
    </source>
</evidence>
<evidence type="ECO:0000256" key="1">
    <source>
        <dbReference type="SAM" id="Phobius"/>
    </source>
</evidence>
<accession>A0ABP8WR26</accession>
<keyword evidence="3" id="KW-1185">Reference proteome</keyword>
<keyword evidence="1" id="KW-0472">Membrane</keyword>
<keyword evidence="1" id="KW-0812">Transmembrane</keyword>
<evidence type="ECO:0000313" key="2">
    <source>
        <dbReference type="EMBL" id="GAA4693064.1"/>
    </source>
</evidence>